<accession>A0A1X2GJK1</accession>
<keyword evidence="3" id="KW-1185">Reference proteome</keyword>
<name>A0A1X2GJK1_9FUNG</name>
<dbReference type="Proteomes" id="UP000242146">
    <property type="component" value="Unassembled WGS sequence"/>
</dbReference>
<dbReference type="AlphaFoldDB" id="A0A1X2GJK1"/>
<dbReference type="OrthoDB" id="2290150at2759"/>
<evidence type="ECO:0000313" key="3">
    <source>
        <dbReference type="Proteomes" id="UP000242146"/>
    </source>
</evidence>
<protein>
    <submittedName>
        <fullName evidence="2">Uncharacterized protein</fullName>
    </submittedName>
</protein>
<dbReference type="EMBL" id="MCGT01000012">
    <property type="protein sequence ID" value="ORX55127.1"/>
    <property type="molecule type" value="Genomic_DNA"/>
</dbReference>
<evidence type="ECO:0000313" key="2">
    <source>
        <dbReference type="EMBL" id="ORX55127.1"/>
    </source>
</evidence>
<sequence length="496" mass="55821">MDKRRNSSWRFDQVIQQRPMKEKLVLQEVLSTTVTPAPRHSVISLNPINTISVTTMQPVAARVERYKLQEMETMSPTYSSASVSNRSSLASSFSFSTISSSTSRVLTASPPASPRTAYTDMTSSPLGYGHEMVSQESPRTPQALHQVDNELAVPPASPVAYRSWSSVYHEQTNCEPYAPFMVGSSQPLGWLRRSLTDNAVLDPVFRSGTPSHLVLAGFGDMKAWLSMFGVKPTISKASAMMERTVIWPVDSHQAICTLVTPDMDHPGTLDEFKNLVLCRLGITSIMVCLDITTPLTEIHGKLNDIDNMLQEIDAEHTWYERLILVFHHEPLTTTDLLDKRVNFIHYTLPALMQQLPCMPCVVLFARDQVNHPACRRIVFEQATMHQVDHGWWHGSTSVDSSDSEEDTTSPVVTIIKTSKKRTEFYKYGKEQPVEPALNKLSIDTNVHREVSDDSPSFRYVAPASARTVELEHRFSKRWAESIKRSHTILQDYPLSS</sequence>
<evidence type="ECO:0000256" key="1">
    <source>
        <dbReference type="SAM" id="MobiDB-lite"/>
    </source>
</evidence>
<organism evidence="2 3">
    <name type="scientific">Hesseltinella vesiculosa</name>
    <dbReference type="NCBI Taxonomy" id="101127"/>
    <lineage>
        <taxon>Eukaryota</taxon>
        <taxon>Fungi</taxon>
        <taxon>Fungi incertae sedis</taxon>
        <taxon>Mucoromycota</taxon>
        <taxon>Mucoromycotina</taxon>
        <taxon>Mucoromycetes</taxon>
        <taxon>Mucorales</taxon>
        <taxon>Cunninghamellaceae</taxon>
        <taxon>Hesseltinella</taxon>
    </lineage>
</organism>
<feature type="region of interest" description="Disordered" evidence="1">
    <location>
        <begin position="104"/>
        <end position="124"/>
    </location>
</feature>
<gene>
    <name evidence="2" type="ORF">DM01DRAFT_1335425</name>
</gene>
<comment type="caution">
    <text evidence="2">The sequence shown here is derived from an EMBL/GenBank/DDBJ whole genome shotgun (WGS) entry which is preliminary data.</text>
</comment>
<reference evidence="2 3" key="1">
    <citation type="submission" date="2016-07" db="EMBL/GenBank/DDBJ databases">
        <title>Pervasive Adenine N6-methylation of Active Genes in Fungi.</title>
        <authorList>
            <consortium name="DOE Joint Genome Institute"/>
            <person name="Mondo S.J."/>
            <person name="Dannebaum R.O."/>
            <person name="Kuo R.C."/>
            <person name="Labutti K."/>
            <person name="Haridas S."/>
            <person name="Kuo A."/>
            <person name="Salamov A."/>
            <person name="Ahrendt S.R."/>
            <person name="Lipzen A."/>
            <person name="Sullivan W."/>
            <person name="Andreopoulos W.B."/>
            <person name="Clum A."/>
            <person name="Lindquist E."/>
            <person name="Daum C."/>
            <person name="Ramamoorthy G.K."/>
            <person name="Gryganskyi A."/>
            <person name="Culley D."/>
            <person name="Magnuson J.K."/>
            <person name="James T.Y."/>
            <person name="O'Malley M.A."/>
            <person name="Stajich J.E."/>
            <person name="Spatafora J.W."/>
            <person name="Visel A."/>
            <person name="Grigoriev I.V."/>
        </authorList>
    </citation>
    <scope>NUCLEOTIDE SEQUENCE [LARGE SCALE GENOMIC DNA]</scope>
    <source>
        <strain evidence="2 3">NRRL 3301</strain>
    </source>
</reference>
<proteinExistence type="predicted"/>
<dbReference type="STRING" id="101127.A0A1X2GJK1"/>